<accession>A0A830ZWE6</accession>
<keyword evidence="1" id="KW-0812">Transmembrane</keyword>
<reference evidence="2 3" key="2">
    <citation type="submission" date="2013-04" db="EMBL/GenBank/DDBJ databases">
        <title>Comparative genomics of 12 strains of Erwinia amylovora identifies a pan-genome with a large conserved core and provides insights into host specificity.</title>
        <authorList>
            <person name="Mann R.A."/>
            <person name="Smits T.H.M."/>
            <person name="Buehlmann A."/>
            <person name="Blom J."/>
            <person name="Goesmann A."/>
            <person name="Frey J.E."/>
            <person name="Plummer K.M."/>
            <person name="Beer S.V."/>
            <person name="Luck J."/>
            <person name="Duffy B."/>
            <person name="Rodoni B."/>
        </authorList>
    </citation>
    <scope>NUCLEOTIDE SEQUENCE [LARGE SCALE GENOMIC DNA]</scope>
    <source>
        <strain evidence="3">CFBP 1232</strain>
    </source>
</reference>
<protein>
    <submittedName>
        <fullName evidence="2">Uncharacterized protein</fullName>
    </submittedName>
</protein>
<name>A0A830ZWE6_ERWAM</name>
<evidence type="ECO:0000256" key="1">
    <source>
        <dbReference type="SAM" id="Phobius"/>
    </source>
</evidence>
<gene>
    <name evidence="2" type="ORF">BN437_2096</name>
</gene>
<feature type="transmembrane region" description="Helical" evidence="1">
    <location>
        <begin position="45"/>
        <end position="63"/>
    </location>
</feature>
<proteinExistence type="predicted"/>
<organism evidence="2 3">
    <name type="scientific">Erwinia amylovora NBRC 12687 = CFBP 1232</name>
    <dbReference type="NCBI Taxonomy" id="1219359"/>
    <lineage>
        <taxon>Bacteria</taxon>
        <taxon>Pseudomonadati</taxon>
        <taxon>Pseudomonadota</taxon>
        <taxon>Gammaproteobacteria</taxon>
        <taxon>Enterobacterales</taxon>
        <taxon>Erwiniaceae</taxon>
        <taxon>Erwinia</taxon>
    </lineage>
</organism>
<evidence type="ECO:0000313" key="2">
    <source>
        <dbReference type="EMBL" id="CCO94024.1"/>
    </source>
</evidence>
<dbReference type="AlphaFoldDB" id="A0A830ZWE6"/>
<evidence type="ECO:0000313" key="3">
    <source>
        <dbReference type="Proteomes" id="UP000013111"/>
    </source>
</evidence>
<keyword evidence="1" id="KW-1133">Transmembrane helix</keyword>
<keyword evidence="1" id="KW-0472">Membrane</keyword>
<reference evidence="2 3" key="1">
    <citation type="submission" date="2012-11" db="EMBL/GenBank/DDBJ databases">
        <authorList>
            <person name="Linke B."/>
        </authorList>
    </citation>
    <scope>NUCLEOTIDE SEQUENCE [LARGE SCALE GENOMIC DNA]</scope>
    <source>
        <strain evidence="3">CFBP 1232</strain>
    </source>
</reference>
<sequence length="97" mass="10488">MLSGKQTRHRALLICAPALLCAMAFTGYALMPDCWQGVLQQVNQLVYLLAATCWTGGLLPLVMQMRAAGDITLPLLPRYAVRTMAILQGPGADKWGA</sequence>
<dbReference type="Proteomes" id="UP000013111">
    <property type="component" value="Unassembled WGS sequence"/>
</dbReference>
<dbReference type="EMBL" id="CAPB01000021">
    <property type="protein sequence ID" value="CCO94024.1"/>
    <property type="molecule type" value="Genomic_DNA"/>
</dbReference>
<comment type="caution">
    <text evidence="2">The sequence shown here is derived from an EMBL/GenBank/DDBJ whole genome shotgun (WGS) entry which is preliminary data.</text>
</comment>